<evidence type="ECO:0000313" key="2">
    <source>
        <dbReference type="EMBL" id="KDN15311.1"/>
    </source>
</evidence>
<name>A0A066THV6_9NEIS</name>
<dbReference type="InterPro" id="IPR018769">
    <property type="entry name" value="VgrG2_DUF2345"/>
</dbReference>
<proteinExistence type="predicted"/>
<evidence type="ECO:0000259" key="1">
    <source>
        <dbReference type="Pfam" id="PF10106"/>
    </source>
</evidence>
<evidence type="ECO:0000313" key="3">
    <source>
        <dbReference type="Proteomes" id="UP000027170"/>
    </source>
</evidence>
<sequence>MAQTEDLNLIAGKKNRTASFTWRCSRNYRSEKISVQSVGHEILVNAKSSIKLASGGAYIEIKGGKISLYSPGPIEYKVNYQFQGPQSGHFPLPDLPASVCR</sequence>
<reference evidence="2 3" key="1">
    <citation type="submission" date="2014-03" db="EMBL/GenBank/DDBJ databases">
        <title>The genomes of two eusocial bee gut symbionts.</title>
        <authorList>
            <person name="Kwong W.K."/>
            <person name="Engel P."/>
            <person name="Koch H."/>
            <person name="Moran N.A."/>
        </authorList>
    </citation>
    <scope>NUCLEOTIDE SEQUENCE [LARGE SCALE GENOMIC DNA]</scope>
    <source>
        <strain evidence="3">wkB29</strain>
    </source>
</reference>
<dbReference type="AlphaFoldDB" id="A0A066THV6"/>
<dbReference type="Proteomes" id="UP000027170">
    <property type="component" value="Unassembled WGS sequence"/>
</dbReference>
<protein>
    <recommendedName>
        <fullName evidence="1">DUF2345 domain-containing protein</fullName>
    </recommendedName>
</protein>
<organism evidence="2 3">
    <name type="scientific">Snodgrassella communis</name>
    <dbReference type="NCBI Taxonomy" id="2946699"/>
    <lineage>
        <taxon>Bacteria</taxon>
        <taxon>Pseudomonadati</taxon>
        <taxon>Pseudomonadota</taxon>
        <taxon>Betaproteobacteria</taxon>
        <taxon>Neisseriales</taxon>
        <taxon>Neisseriaceae</taxon>
        <taxon>Snodgrassella</taxon>
    </lineage>
</organism>
<dbReference type="Pfam" id="PF10106">
    <property type="entry name" value="DUF2345"/>
    <property type="match status" value="1"/>
</dbReference>
<dbReference type="EMBL" id="JFZV01000002">
    <property type="protein sequence ID" value="KDN15311.1"/>
    <property type="molecule type" value="Genomic_DNA"/>
</dbReference>
<feature type="domain" description="DUF2345" evidence="1">
    <location>
        <begin position="31"/>
        <end position="86"/>
    </location>
</feature>
<accession>A0A066THV6</accession>
<gene>
    <name evidence="2" type="ORF">SALWKB29_0415</name>
</gene>
<dbReference type="OrthoDB" id="8606470at2"/>
<keyword evidence="3" id="KW-1185">Reference proteome</keyword>
<comment type="caution">
    <text evidence="2">The sequence shown here is derived from an EMBL/GenBank/DDBJ whole genome shotgun (WGS) entry which is preliminary data.</text>
</comment>
<dbReference type="eggNOG" id="COG4253">
    <property type="taxonomic scope" value="Bacteria"/>
</dbReference>